<dbReference type="PANTHER" id="PTHR46537">
    <property type="entry name" value="OS11G0578200 PROTEIN"/>
    <property type="match status" value="1"/>
</dbReference>
<gene>
    <name evidence="7" type="ORF">LITE_LOCUS44870</name>
</gene>
<feature type="compositionally biased region" description="Basic and acidic residues" evidence="5">
    <location>
        <begin position="321"/>
        <end position="337"/>
    </location>
</feature>
<dbReference type="PROSITE" id="PS00518">
    <property type="entry name" value="ZF_RING_1"/>
    <property type="match status" value="1"/>
</dbReference>
<feature type="region of interest" description="Disordered" evidence="5">
    <location>
        <begin position="1"/>
        <end position="152"/>
    </location>
</feature>
<evidence type="ECO:0000256" key="2">
    <source>
        <dbReference type="ARBA" id="ARBA00022771"/>
    </source>
</evidence>
<dbReference type="InterPro" id="IPR001841">
    <property type="entry name" value="Znf_RING"/>
</dbReference>
<evidence type="ECO:0000256" key="5">
    <source>
        <dbReference type="SAM" id="MobiDB-lite"/>
    </source>
</evidence>
<evidence type="ECO:0000313" key="7">
    <source>
        <dbReference type="EMBL" id="CAI0548708.1"/>
    </source>
</evidence>
<protein>
    <recommendedName>
        <fullName evidence="6">RING-type domain-containing protein</fullName>
    </recommendedName>
</protein>
<feature type="compositionally biased region" description="Acidic residues" evidence="5">
    <location>
        <begin position="95"/>
        <end position="116"/>
    </location>
</feature>
<dbReference type="InterPro" id="IPR044592">
    <property type="entry name" value="RING1A/B"/>
</dbReference>
<dbReference type="GO" id="GO:0008270">
    <property type="term" value="F:zinc ion binding"/>
    <property type="evidence" value="ECO:0007669"/>
    <property type="project" value="UniProtKB-KW"/>
</dbReference>
<dbReference type="PANTHER" id="PTHR46537:SF1">
    <property type="entry name" value="E3 UBIQUITIN-PROTEIN LIGASE RING1B-RELATED"/>
    <property type="match status" value="1"/>
</dbReference>
<comment type="caution">
    <text evidence="7">The sequence shown here is derived from an EMBL/GenBank/DDBJ whole genome shotgun (WGS) entry which is preliminary data.</text>
</comment>
<feature type="compositionally biased region" description="Acidic residues" evidence="5">
    <location>
        <begin position="308"/>
        <end position="320"/>
    </location>
</feature>
<keyword evidence="8" id="KW-1185">Reference proteome</keyword>
<feature type="region of interest" description="Disordered" evidence="5">
    <location>
        <begin position="273"/>
        <end position="379"/>
    </location>
</feature>
<name>A0AAV0QTX9_9ROSI</name>
<feature type="region of interest" description="Disordered" evidence="5">
    <location>
        <begin position="591"/>
        <end position="611"/>
    </location>
</feature>
<dbReference type="SUPFAM" id="SSF57850">
    <property type="entry name" value="RING/U-box"/>
    <property type="match status" value="1"/>
</dbReference>
<dbReference type="CDD" id="cd16531">
    <property type="entry name" value="RING-HC_RING1-like"/>
    <property type="match status" value="1"/>
</dbReference>
<reference evidence="7" key="1">
    <citation type="submission" date="2022-08" db="EMBL/GenBank/DDBJ databases">
        <authorList>
            <person name="Gutierrez-Valencia J."/>
        </authorList>
    </citation>
    <scope>NUCLEOTIDE SEQUENCE</scope>
</reference>
<evidence type="ECO:0000256" key="3">
    <source>
        <dbReference type="ARBA" id="ARBA00022833"/>
    </source>
</evidence>
<dbReference type="Gene3D" id="3.30.40.10">
    <property type="entry name" value="Zinc/RING finger domain, C3HC4 (zinc finger)"/>
    <property type="match status" value="1"/>
</dbReference>
<dbReference type="InterPro" id="IPR017907">
    <property type="entry name" value="Znf_RING_CS"/>
</dbReference>
<dbReference type="AlphaFoldDB" id="A0AAV0QTX9"/>
<accession>A0AAV0QTX9</accession>
<feature type="compositionally biased region" description="Basic and acidic residues" evidence="5">
    <location>
        <begin position="20"/>
        <end position="32"/>
    </location>
</feature>
<feature type="domain" description="RING-type" evidence="6">
    <location>
        <begin position="166"/>
        <end position="206"/>
    </location>
</feature>
<dbReference type="Proteomes" id="UP001154282">
    <property type="component" value="Unassembled WGS sequence"/>
</dbReference>
<evidence type="ECO:0000256" key="4">
    <source>
        <dbReference type="PROSITE-ProRule" id="PRU00175"/>
    </source>
</evidence>
<keyword evidence="1" id="KW-0479">Metal-binding</keyword>
<dbReference type="EMBL" id="CAMGYJ010000010">
    <property type="protein sequence ID" value="CAI0548708.1"/>
    <property type="molecule type" value="Genomic_DNA"/>
</dbReference>
<proteinExistence type="predicted"/>
<evidence type="ECO:0000256" key="1">
    <source>
        <dbReference type="ARBA" id="ARBA00022723"/>
    </source>
</evidence>
<organism evidence="7 8">
    <name type="scientific">Linum tenue</name>
    <dbReference type="NCBI Taxonomy" id="586396"/>
    <lineage>
        <taxon>Eukaryota</taxon>
        <taxon>Viridiplantae</taxon>
        <taxon>Streptophyta</taxon>
        <taxon>Embryophyta</taxon>
        <taxon>Tracheophyta</taxon>
        <taxon>Spermatophyta</taxon>
        <taxon>Magnoliopsida</taxon>
        <taxon>eudicotyledons</taxon>
        <taxon>Gunneridae</taxon>
        <taxon>Pentapetalae</taxon>
        <taxon>rosids</taxon>
        <taxon>fabids</taxon>
        <taxon>Malpighiales</taxon>
        <taxon>Linaceae</taxon>
        <taxon>Linum</taxon>
    </lineage>
</organism>
<feature type="compositionally biased region" description="Acidic residues" evidence="5">
    <location>
        <begin position="134"/>
        <end position="148"/>
    </location>
</feature>
<feature type="compositionally biased region" description="Acidic residues" evidence="5">
    <location>
        <begin position="72"/>
        <end position="88"/>
    </location>
</feature>
<sequence>MPAQKRPLPEDSNPEDDDQEAGRGEERGESSRRPSSSSPPHQNGNHYHHGSFPRQSRDDTMPARSQLKPGEEVEDDGDEDEDDSEEGDEKQGAAGEEEDDDDDDEEEEYEEDEEEEEKRRRGAGGDSESTESSSSEEEEEEEEEEEGDKPEFVFVELPEIRKDVQCPICLGIIKKTRTVMECLHRFCRECIDKSMRFGNKECPACRTHCASRRSLRDDPNYDALIAALYPDIDKYEEKELAFHEEERTRNKQIQASIAQIFQRQSEALARRRNIGKESPAQFAARSQRNLRTTQSRRQRNRRSMDYQGSEDMEEENNEDNVDGKDSSSADERSPEVRPRRRRGRPGLRTSHPPSSLGVNSGGVTADNNDQETSREHQGMSLVLPFINTEMLNWGRGGTRSNTRHGAASSSNNRHMRNSRISKLMEHLKNTSVEEKTEEEVLEEVELIGYEMCFRKKNIIESDLTCYFLFSQSDLNLIVLPLEKESSPSLEQPYFRCRSTSSIGQIREFIAQKLSLTAEEVDLYLVAEFYGMLPTLETPSSKDGLQVLVNNEETLAMLTRGHADFPTSYLPRSCLMIAFNKKLKVEREAAASGGRMEAEAASGAKLEVKEEQ</sequence>
<dbReference type="PROSITE" id="PS50089">
    <property type="entry name" value="ZF_RING_2"/>
    <property type="match status" value="1"/>
</dbReference>
<keyword evidence="2 4" id="KW-0863">Zinc-finger</keyword>
<dbReference type="SMART" id="SM00184">
    <property type="entry name" value="RING"/>
    <property type="match status" value="1"/>
</dbReference>
<feature type="compositionally biased region" description="Polar residues" evidence="5">
    <location>
        <begin position="351"/>
        <end position="367"/>
    </location>
</feature>
<dbReference type="InterPro" id="IPR013083">
    <property type="entry name" value="Znf_RING/FYVE/PHD"/>
</dbReference>
<evidence type="ECO:0000313" key="8">
    <source>
        <dbReference type="Proteomes" id="UP001154282"/>
    </source>
</evidence>
<feature type="region of interest" description="Disordered" evidence="5">
    <location>
        <begin position="396"/>
        <end position="416"/>
    </location>
</feature>
<keyword evidence="3" id="KW-0862">Zinc</keyword>
<evidence type="ECO:0000259" key="6">
    <source>
        <dbReference type="PROSITE" id="PS50089"/>
    </source>
</evidence>
<dbReference type="Pfam" id="PF13923">
    <property type="entry name" value="zf-C3HC4_2"/>
    <property type="match status" value="1"/>
</dbReference>